<dbReference type="OrthoDB" id="9837382at2"/>
<evidence type="ECO:0008006" key="4">
    <source>
        <dbReference type="Google" id="ProtNLM"/>
    </source>
</evidence>
<evidence type="ECO:0000313" key="3">
    <source>
        <dbReference type="Proteomes" id="UP000238007"/>
    </source>
</evidence>
<dbReference type="RefSeq" id="WP_106354492.1">
    <property type="nucleotide sequence ID" value="NZ_PVTP01000002.1"/>
</dbReference>
<dbReference type="AlphaFoldDB" id="A0A2T0W2C4"/>
<name>A0A2T0W2C4_9RHOB</name>
<gene>
    <name evidence="2" type="ORF">CLV80_10214</name>
</gene>
<feature type="chain" id="PRO_5015480360" description="Lipoprotein" evidence="1">
    <location>
        <begin position="26"/>
        <end position="176"/>
    </location>
</feature>
<dbReference type="EMBL" id="PVTP01000002">
    <property type="protein sequence ID" value="PRY79371.1"/>
    <property type="molecule type" value="Genomic_DNA"/>
</dbReference>
<sequence>MRKAINNLSVAMTASLLVACSNPTASTSEQATGGAGPMRSSLVNATIESSFSQAIAACANYVVSGTSLSSLGSYGFQPSGSKYIIALENPDVLGNSKVVAAPRRDECRVTASPTNFRDNNTVASWVEPALIRADFEKRLRPLNEYVAETYFVKNGVAVDLRRSSGGGGTNVILKRQ</sequence>
<evidence type="ECO:0000256" key="1">
    <source>
        <dbReference type="SAM" id="SignalP"/>
    </source>
</evidence>
<dbReference type="Proteomes" id="UP000238007">
    <property type="component" value="Unassembled WGS sequence"/>
</dbReference>
<feature type="signal peptide" evidence="1">
    <location>
        <begin position="1"/>
        <end position="25"/>
    </location>
</feature>
<dbReference type="PROSITE" id="PS51257">
    <property type="entry name" value="PROKAR_LIPOPROTEIN"/>
    <property type="match status" value="1"/>
</dbReference>
<protein>
    <recommendedName>
        <fullName evidence="4">Lipoprotein</fullName>
    </recommendedName>
</protein>
<accession>A0A2T0W2C4</accession>
<organism evidence="2 3">
    <name type="scientific">Yoonia maritima</name>
    <dbReference type="NCBI Taxonomy" id="1435347"/>
    <lineage>
        <taxon>Bacteria</taxon>
        <taxon>Pseudomonadati</taxon>
        <taxon>Pseudomonadota</taxon>
        <taxon>Alphaproteobacteria</taxon>
        <taxon>Rhodobacterales</taxon>
        <taxon>Paracoccaceae</taxon>
        <taxon>Yoonia</taxon>
    </lineage>
</organism>
<keyword evidence="3" id="KW-1185">Reference proteome</keyword>
<proteinExistence type="predicted"/>
<comment type="caution">
    <text evidence="2">The sequence shown here is derived from an EMBL/GenBank/DDBJ whole genome shotgun (WGS) entry which is preliminary data.</text>
</comment>
<evidence type="ECO:0000313" key="2">
    <source>
        <dbReference type="EMBL" id="PRY79371.1"/>
    </source>
</evidence>
<keyword evidence="1" id="KW-0732">Signal</keyword>
<reference evidence="2 3" key="1">
    <citation type="submission" date="2018-03" db="EMBL/GenBank/DDBJ databases">
        <title>Genomic Encyclopedia of Archaeal and Bacterial Type Strains, Phase II (KMG-II): from individual species to whole genera.</title>
        <authorList>
            <person name="Goeker M."/>
        </authorList>
    </citation>
    <scope>NUCLEOTIDE SEQUENCE [LARGE SCALE GENOMIC DNA]</scope>
    <source>
        <strain evidence="2 3">DSM 101533</strain>
    </source>
</reference>